<comment type="caution">
    <text evidence="3">The sequence shown here is derived from an EMBL/GenBank/DDBJ whole genome shotgun (WGS) entry which is preliminary data.</text>
</comment>
<name>A0A8S1IRL6_9CHLO</name>
<organism evidence="3 4">
    <name type="scientific">Ostreobium quekettii</name>
    <dbReference type="NCBI Taxonomy" id="121088"/>
    <lineage>
        <taxon>Eukaryota</taxon>
        <taxon>Viridiplantae</taxon>
        <taxon>Chlorophyta</taxon>
        <taxon>core chlorophytes</taxon>
        <taxon>Ulvophyceae</taxon>
        <taxon>TCBD clade</taxon>
        <taxon>Bryopsidales</taxon>
        <taxon>Ostreobineae</taxon>
        <taxon>Ostreobiaceae</taxon>
        <taxon>Ostreobium</taxon>
    </lineage>
</organism>
<reference evidence="3" key="1">
    <citation type="submission" date="2020-12" db="EMBL/GenBank/DDBJ databases">
        <authorList>
            <person name="Iha C."/>
        </authorList>
    </citation>
    <scope>NUCLEOTIDE SEQUENCE</scope>
</reference>
<sequence>MHAFDALQSRSGSPCGGGPAPGEAPARSMAVLLSKRAVACRVVLMYGAISALVVALALLGGRPGLFAAFGVLVVAIPHIFRGAALLYERRPVLVVDAESGLSIRRPALLGERFAPFGPEVRVAWDEIDRWEACSVIDPCGLPPRDGVLKVYLRDAGGFVARQGLLWGRLRFWWKGLRHGTPLVVSDAVLRDSSRAVAQFMDAARGEGEGCPPQVPSLVVER</sequence>
<feature type="transmembrane region" description="Helical" evidence="2">
    <location>
        <begin position="38"/>
        <end position="59"/>
    </location>
</feature>
<evidence type="ECO:0000313" key="4">
    <source>
        <dbReference type="Proteomes" id="UP000708148"/>
    </source>
</evidence>
<proteinExistence type="predicted"/>
<keyword evidence="2" id="KW-0472">Membrane</keyword>
<evidence type="ECO:0000256" key="2">
    <source>
        <dbReference type="SAM" id="Phobius"/>
    </source>
</evidence>
<accession>A0A8S1IRL6</accession>
<evidence type="ECO:0000256" key="1">
    <source>
        <dbReference type="SAM" id="MobiDB-lite"/>
    </source>
</evidence>
<keyword evidence="2" id="KW-0812">Transmembrane</keyword>
<evidence type="ECO:0000313" key="3">
    <source>
        <dbReference type="EMBL" id="CAD7696902.1"/>
    </source>
</evidence>
<gene>
    <name evidence="3" type="ORF">OSTQU699_LOCUS2263</name>
</gene>
<dbReference type="AlphaFoldDB" id="A0A8S1IRL6"/>
<feature type="region of interest" description="Disordered" evidence="1">
    <location>
        <begin position="1"/>
        <end position="21"/>
    </location>
</feature>
<protein>
    <submittedName>
        <fullName evidence="3">Uncharacterized protein</fullName>
    </submittedName>
</protein>
<keyword evidence="4" id="KW-1185">Reference proteome</keyword>
<feature type="transmembrane region" description="Helical" evidence="2">
    <location>
        <begin position="65"/>
        <end position="87"/>
    </location>
</feature>
<dbReference type="Proteomes" id="UP000708148">
    <property type="component" value="Unassembled WGS sequence"/>
</dbReference>
<dbReference type="EMBL" id="CAJHUC010000563">
    <property type="protein sequence ID" value="CAD7696902.1"/>
    <property type="molecule type" value="Genomic_DNA"/>
</dbReference>
<keyword evidence="2" id="KW-1133">Transmembrane helix</keyword>